<accession>A0ABQ3N2N0</accession>
<name>A0ABQ3N2N0_9BACI</name>
<keyword evidence="1" id="KW-0812">Transmembrane</keyword>
<keyword evidence="1" id="KW-0472">Membrane</keyword>
<feature type="transmembrane region" description="Helical" evidence="1">
    <location>
        <begin position="12"/>
        <end position="32"/>
    </location>
</feature>
<dbReference type="Proteomes" id="UP000637074">
    <property type="component" value="Unassembled WGS sequence"/>
</dbReference>
<evidence type="ECO:0000313" key="2">
    <source>
        <dbReference type="EMBL" id="GHH98359.1"/>
    </source>
</evidence>
<keyword evidence="1" id="KW-1133">Transmembrane helix</keyword>
<comment type="caution">
    <text evidence="2">The sequence shown here is derived from an EMBL/GenBank/DDBJ whole genome shotgun (WGS) entry which is preliminary data.</text>
</comment>
<evidence type="ECO:0008006" key="4">
    <source>
        <dbReference type="Google" id="ProtNLM"/>
    </source>
</evidence>
<evidence type="ECO:0000313" key="3">
    <source>
        <dbReference type="Proteomes" id="UP000637074"/>
    </source>
</evidence>
<keyword evidence="3" id="KW-1185">Reference proteome</keyword>
<sequence>MFQLLIDHSDINTINALYVSIYFGLVLKYLWIWGVEYTLNGSSSYVKNTKIIHPFFLTKKRNGLYVSIFLTRVVKYIRRKDCPQDESEEPISLLPAFTI</sequence>
<protein>
    <recommendedName>
        <fullName evidence="4">Transposase</fullName>
    </recommendedName>
</protein>
<gene>
    <name evidence="2" type="ORF">AM1BK_19020</name>
</gene>
<organism evidence="2 3">
    <name type="scientific">Neobacillus kokaensis</name>
    <dbReference type="NCBI Taxonomy" id="2759023"/>
    <lineage>
        <taxon>Bacteria</taxon>
        <taxon>Bacillati</taxon>
        <taxon>Bacillota</taxon>
        <taxon>Bacilli</taxon>
        <taxon>Bacillales</taxon>
        <taxon>Bacillaceae</taxon>
        <taxon>Neobacillus</taxon>
    </lineage>
</organism>
<evidence type="ECO:0000256" key="1">
    <source>
        <dbReference type="SAM" id="Phobius"/>
    </source>
</evidence>
<dbReference type="EMBL" id="BNDS01000006">
    <property type="protein sequence ID" value="GHH98359.1"/>
    <property type="molecule type" value="Genomic_DNA"/>
</dbReference>
<proteinExistence type="predicted"/>
<reference evidence="2 3" key="1">
    <citation type="journal article" date="2022" name="Int. J. Syst. Evol. Microbiol.">
        <title>Neobacillus kokaensis sp. nov., isolated from soil.</title>
        <authorList>
            <person name="Yuki K."/>
            <person name="Matsubara H."/>
            <person name="Yamaguchi S."/>
        </authorList>
    </citation>
    <scope>NUCLEOTIDE SEQUENCE [LARGE SCALE GENOMIC DNA]</scope>
    <source>
        <strain evidence="2 3">LOB 377</strain>
    </source>
</reference>